<gene>
    <name evidence="2" type="ORF">NAV_LOCUS9133</name>
</gene>
<name>A0A498SPR0_ACAVI</name>
<protein>
    <submittedName>
        <fullName evidence="2">Uncharacterized protein</fullName>
    </submittedName>
</protein>
<evidence type="ECO:0000313" key="2">
    <source>
        <dbReference type="EMBL" id="VBB34342.1"/>
    </source>
</evidence>
<keyword evidence="3" id="KW-1185">Reference proteome</keyword>
<evidence type="ECO:0000313" key="3">
    <source>
        <dbReference type="Proteomes" id="UP000276991"/>
    </source>
</evidence>
<dbReference type="STRING" id="6277.A0A498SPR0"/>
<reference evidence="2 3" key="1">
    <citation type="submission" date="2018-08" db="EMBL/GenBank/DDBJ databases">
        <authorList>
            <person name="Laetsch R D."/>
            <person name="Stevens L."/>
            <person name="Kumar S."/>
            <person name="Blaxter L. M."/>
        </authorList>
    </citation>
    <scope>NUCLEOTIDE SEQUENCE [LARGE SCALE GENOMIC DNA]</scope>
</reference>
<feature type="region of interest" description="Disordered" evidence="1">
    <location>
        <begin position="268"/>
        <end position="288"/>
    </location>
</feature>
<organism evidence="2 3">
    <name type="scientific">Acanthocheilonema viteae</name>
    <name type="common">Filarial nematode worm</name>
    <name type="synonym">Dipetalonema viteae</name>
    <dbReference type="NCBI Taxonomy" id="6277"/>
    <lineage>
        <taxon>Eukaryota</taxon>
        <taxon>Metazoa</taxon>
        <taxon>Ecdysozoa</taxon>
        <taxon>Nematoda</taxon>
        <taxon>Chromadorea</taxon>
        <taxon>Rhabditida</taxon>
        <taxon>Spirurina</taxon>
        <taxon>Spiruromorpha</taxon>
        <taxon>Filarioidea</taxon>
        <taxon>Onchocercidae</taxon>
        <taxon>Acanthocheilonema</taxon>
    </lineage>
</organism>
<dbReference type="EMBL" id="UPTC01003372">
    <property type="protein sequence ID" value="VBB34342.1"/>
    <property type="molecule type" value="Genomic_DNA"/>
</dbReference>
<sequence>MGWITRVPSPMDHSGIAMRQSISCHDHMITSYVDCVIQNHYNRCSSPGCRKYASKPEAMKQSILNSGSDTSDDEWIRCADDVALDVHGNDGLHNEIYAQVTVPLFSTSHNNHSNKSLITNNQQHISNLHMDGKKQMKNDIREETMKCKRPTTFLNAFKKVTDDENMVKIRNETDKRNNDKFLSYQEKNQYSILINLLPRRSYSLNMLDQIPEKLIDFEKERYFFITKMIANTDDEHHYADIRDLTNFKEHTIYYPNMNDKNDIEYESNEDFERNENVDNSADDSDIGDSDDIFADKNLPVKRNKLSNFYEFTFDIKSSVRNDMTKLSPSIDGSITSYPVLENKPGNDNDNDNQIIDESHSAITLWDNCCEYAQQINEIAQIWLQKTSETSNVDEKIITDQTAFTIYPKSGDLTKLTVETIELDNRRLPISSPFNGLQPAVNGISFDLNEYFIFF</sequence>
<dbReference type="Proteomes" id="UP000276991">
    <property type="component" value="Unassembled WGS sequence"/>
</dbReference>
<evidence type="ECO:0000256" key="1">
    <source>
        <dbReference type="SAM" id="MobiDB-lite"/>
    </source>
</evidence>
<proteinExistence type="predicted"/>
<accession>A0A498SPR0</accession>
<dbReference type="AlphaFoldDB" id="A0A498SPR0"/>
<dbReference type="OrthoDB" id="5871250at2759"/>